<name>A0AA39FJ60_9HYME</name>
<evidence type="ECO:0000313" key="3">
    <source>
        <dbReference type="Proteomes" id="UP001168990"/>
    </source>
</evidence>
<gene>
    <name evidence="2" type="ORF">PV328_008402</name>
</gene>
<organism evidence="2 3">
    <name type="scientific">Microctonus aethiopoides</name>
    <dbReference type="NCBI Taxonomy" id="144406"/>
    <lineage>
        <taxon>Eukaryota</taxon>
        <taxon>Metazoa</taxon>
        <taxon>Ecdysozoa</taxon>
        <taxon>Arthropoda</taxon>
        <taxon>Hexapoda</taxon>
        <taxon>Insecta</taxon>
        <taxon>Pterygota</taxon>
        <taxon>Neoptera</taxon>
        <taxon>Endopterygota</taxon>
        <taxon>Hymenoptera</taxon>
        <taxon>Apocrita</taxon>
        <taxon>Ichneumonoidea</taxon>
        <taxon>Braconidae</taxon>
        <taxon>Euphorinae</taxon>
        <taxon>Microctonus</taxon>
    </lineage>
</organism>
<proteinExistence type="predicted"/>
<keyword evidence="3" id="KW-1185">Reference proteome</keyword>
<accession>A0AA39FJ60</accession>
<sequence length="150" mass="17382">MRRKYWVSAQLEVNKMLSEGVAFLCNQIKSNKIQIGLTAPSSSNHNTKLLEACRVVPLVVTCRRHFQKEFHKESIVLQPRNIININQFHTNPRQLIQPISSYFNNENIEINLNIFSQHSHKTTSHIQNSQTIKHHTREGIIEPSNSPWCS</sequence>
<evidence type="ECO:0000313" key="2">
    <source>
        <dbReference type="EMBL" id="KAK0170565.1"/>
    </source>
</evidence>
<feature type="region of interest" description="Disordered" evidence="1">
    <location>
        <begin position="126"/>
        <end position="150"/>
    </location>
</feature>
<evidence type="ECO:0000256" key="1">
    <source>
        <dbReference type="SAM" id="MobiDB-lite"/>
    </source>
</evidence>
<reference evidence="2" key="1">
    <citation type="journal article" date="2023" name="bioRxiv">
        <title>Scaffold-level genome assemblies of two parasitoid biocontrol wasps reveal the parthenogenesis mechanism and an associated novel virus.</title>
        <authorList>
            <person name="Inwood S."/>
            <person name="Skelly J."/>
            <person name="Guhlin J."/>
            <person name="Harrop T."/>
            <person name="Goldson S."/>
            <person name="Dearden P."/>
        </authorList>
    </citation>
    <scope>NUCLEOTIDE SEQUENCE</scope>
    <source>
        <strain evidence="2">Irish</strain>
        <tissue evidence="2">Whole body</tissue>
    </source>
</reference>
<dbReference type="Proteomes" id="UP001168990">
    <property type="component" value="Unassembled WGS sequence"/>
</dbReference>
<dbReference type="AlphaFoldDB" id="A0AA39FJ60"/>
<reference evidence="2" key="2">
    <citation type="submission" date="2023-03" db="EMBL/GenBank/DDBJ databases">
        <authorList>
            <person name="Inwood S.N."/>
            <person name="Skelly J.G."/>
            <person name="Guhlin J."/>
            <person name="Harrop T.W.R."/>
            <person name="Goldson S.G."/>
            <person name="Dearden P.K."/>
        </authorList>
    </citation>
    <scope>NUCLEOTIDE SEQUENCE</scope>
    <source>
        <strain evidence="2">Irish</strain>
        <tissue evidence="2">Whole body</tissue>
    </source>
</reference>
<protein>
    <submittedName>
        <fullName evidence="2">Uncharacterized protein</fullName>
    </submittedName>
</protein>
<comment type="caution">
    <text evidence="2">The sequence shown here is derived from an EMBL/GenBank/DDBJ whole genome shotgun (WGS) entry which is preliminary data.</text>
</comment>
<dbReference type="EMBL" id="JAQQBS010000003">
    <property type="protein sequence ID" value="KAK0170565.1"/>
    <property type="molecule type" value="Genomic_DNA"/>
</dbReference>